<dbReference type="InterPro" id="IPR002123">
    <property type="entry name" value="Plipid/glycerol_acylTrfase"/>
</dbReference>
<evidence type="ECO:0000256" key="8">
    <source>
        <dbReference type="SAM" id="SignalP"/>
    </source>
</evidence>
<protein>
    <recommendedName>
        <fullName evidence="9">Phospholipid/glycerol acyltransferase domain-containing protein</fullName>
    </recommendedName>
</protein>
<comment type="pathway">
    <text evidence="1">Lipid metabolism.</text>
</comment>
<dbReference type="SUPFAM" id="SSF69593">
    <property type="entry name" value="Glycerol-3-phosphate (1)-acyltransferase"/>
    <property type="match status" value="1"/>
</dbReference>
<dbReference type="GO" id="GO:0003841">
    <property type="term" value="F:1-acylglycerol-3-phosphate O-acyltransferase activity"/>
    <property type="evidence" value="ECO:0007669"/>
    <property type="project" value="TreeGrafter"/>
</dbReference>
<dbReference type="CDD" id="cd07989">
    <property type="entry name" value="LPLAT_AGPAT-like"/>
    <property type="match status" value="1"/>
</dbReference>
<feature type="region of interest" description="Disordered" evidence="6">
    <location>
        <begin position="325"/>
        <end position="355"/>
    </location>
</feature>
<dbReference type="PANTHER" id="PTHR10434">
    <property type="entry name" value="1-ACYL-SN-GLYCEROL-3-PHOSPHATE ACYLTRANSFERASE"/>
    <property type="match status" value="1"/>
</dbReference>
<dbReference type="EMBL" id="HBHT01034036">
    <property type="protein sequence ID" value="CAD9986764.1"/>
    <property type="molecule type" value="Transcribed_RNA"/>
</dbReference>
<evidence type="ECO:0000256" key="7">
    <source>
        <dbReference type="SAM" id="Phobius"/>
    </source>
</evidence>
<evidence type="ECO:0000313" key="10">
    <source>
        <dbReference type="EMBL" id="CAD9986764.1"/>
    </source>
</evidence>
<evidence type="ECO:0000256" key="3">
    <source>
        <dbReference type="ARBA" id="ARBA00022679"/>
    </source>
</evidence>
<name>A0A7S2YNN3_9STRA</name>
<keyword evidence="4" id="KW-0443">Lipid metabolism</keyword>
<gene>
    <name evidence="10" type="ORF">APAL1065_LOCUS22893</name>
</gene>
<feature type="compositionally biased region" description="Basic and acidic residues" evidence="6">
    <location>
        <begin position="332"/>
        <end position="355"/>
    </location>
</feature>
<keyword evidence="5" id="KW-0012">Acyltransferase</keyword>
<keyword evidence="7" id="KW-1133">Transmembrane helix</keyword>
<evidence type="ECO:0000256" key="6">
    <source>
        <dbReference type="SAM" id="MobiDB-lite"/>
    </source>
</evidence>
<evidence type="ECO:0000259" key="9">
    <source>
        <dbReference type="SMART" id="SM00563"/>
    </source>
</evidence>
<evidence type="ECO:0000256" key="1">
    <source>
        <dbReference type="ARBA" id="ARBA00005189"/>
    </source>
</evidence>
<evidence type="ECO:0000256" key="5">
    <source>
        <dbReference type="ARBA" id="ARBA00023315"/>
    </source>
</evidence>
<dbReference type="PANTHER" id="PTHR10434:SF64">
    <property type="entry name" value="1-ACYL-SN-GLYCEROL-3-PHOSPHATE ACYLTRANSFERASE-RELATED"/>
    <property type="match status" value="1"/>
</dbReference>
<dbReference type="AlphaFoldDB" id="A0A7S2YNN3"/>
<dbReference type="SMART" id="SM00563">
    <property type="entry name" value="PlsC"/>
    <property type="match status" value="1"/>
</dbReference>
<keyword evidence="8" id="KW-0732">Signal</keyword>
<dbReference type="Pfam" id="PF01553">
    <property type="entry name" value="Acyltransferase"/>
    <property type="match status" value="1"/>
</dbReference>
<keyword evidence="2" id="KW-0444">Lipid biosynthesis</keyword>
<keyword evidence="7" id="KW-0812">Transmembrane</keyword>
<evidence type="ECO:0000256" key="4">
    <source>
        <dbReference type="ARBA" id="ARBA00023098"/>
    </source>
</evidence>
<feature type="chain" id="PRO_5031209805" description="Phospholipid/glycerol acyltransferase domain-containing protein" evidence="8">
    <location>
        <begin position="22"/>
        <end position="355"/>
    </location>
</feature>
<feature type="signal peptide" evidence="8">
    <location>
        <begin position="1"/>
        <end position="21"/>
    </location>
</feature>
<feature type="transmembrane region" description="Helical" evidence="7">
    <location>
        <begin position="87"/>
        <end position="106"/>
    </location>
</feature>
<dbReference type="GO" id="GO:0006654">
    <property type="term" value="P:phosphatidic acid biosynthetic process"/>
    <property type="evidence" value="ECO:0007669"/>
    <property type="project" value="TreeGrafter"/>
</dbReference>
<feature type="domain" description="Phospholipid/glycerol acyltransferase" evidence="9">
    <location>
        <begin position="160"/>
        <end position="274"/>
    </location>
</feature>
<organism evidence="10">
    <name type="scientific">Entomoneis paludosa</name>
    <dbReference type="NCBI Taxonomy" id="265537"/>
    <lineage>
        <taxon>Eukaryota</taxon>
        <taxon>Sar</taxon>
        <taxon>Stramenopiles</taxon>
        <taxon>Ochrophyta</taxon>
        <taxon>Bacillariophyta</taxon>
        <taxon>Bacillariophyceae</taxon>
        <taxon>Bacillariophycidae</taxon>
        <taxon>Entomoneidaceae</taxon>
        <taxon>Entomoneis</taxon>
    </lineage>
</organism>
<sequence>MVKNLVASISCAFVCWQRASAFVPQRSLLELNQPLWSSEASSSNLKSSISVAPPTDSNFWVDRENVKFPIFKVGKGAKQKVLNLQGLWVAAASIVTIPVWIMALTLEQLYMKVNRKWDENRSVFDKTGKIWAKVWLKLIGSYPTQSGNVEMLKGGGIGPCLYVANHGSWLDIPIVCTVLQPVFKFIAKGDLKNVPGIGQQLRGGKHILIDREDKRSQLKTFKDGIGWLKKGVPLMAFPEGTRSKSGRLLKFKGGTFSMARKTGVPIVPLTISHSYSVWPFYGLLPTQRGSKKLHVHVHDPIESEGRSEEELAALVKDAFFSTLPESQLPLPEKADTKKEGKNSSKKKEISDEPRQ</sequence>
<evidence type="ECO:0000256" key="2">
    <source>
        <dbReference type="ARBA" id="ARBA00022516"/>
    </source>
</evidence>
<keyword evidence="3" id="KW-0808">Transferase</keyword>
<reference evidence="10" key="1">
    <citation type="submission" date="2021-01" db="EMBL/GenBank/DDBJ databases">
        <authorList>
            <person name="Corre E."/>
            <person name="Pelletier E."/>
            <person name="Niang G."/>
            <person name="Scheremetjew M."/>
            <person name="Finn R."/>
            <person name="Kale V."/>
            <person name="Holt S."/>
            <person name="Cochrane G."/>
            <person name="Meng A."/>
            <person name="Brown T."/>
            <person name="Cohen L."/>
        </authorList>
    </citation>
    <scope>NUCLEOTIDE SEQUENCE</scope>
    <source>
        <strain evidence="10">CCMP125</strain>
    </source>
</reference>
<proteinExistence type="predicted"/>
<keyword evidence="7" id="KW-0472">Membrane</keyword>
<accession>A0A7S2YNN3</accession>